<accession>U6MDA5</accession>
<dbReference type="EMBL" id="HG720643">
    <property type="protein sequence ID" value="CDJ59635.1"/>
    <property type="molecule type" value="Genomic_DNA"/>
</dbReference>
<keyword evidence="2" id="KW-1185">Reference proteome</keyword>
<gene>
    <name evidence="1" type="ORF">EMWEY_00058350</name>
</gene>
<dbReference type="AlphaFoldDB" id="U6MDA5"/>
<sequence length="392" mass="43856">MPLRSREWLSGVTNRRLSQGGEGIDEDELSVIEGCLDLEADMGVLKDRATSGSTNDSSDRVTELVSMLSEAAAAKESVEERLPVGGEVDSSGQWLEGRTGFEYEDSDMRFLPTSSKQAFVENGEFTDVTPALDPDSWMDTIPSINIPPADQGIKEVIWVGGDEQKSGQAAASPLSSRESPFGLRDLLGPDIKNHPYVRLPVVEEGVVPRRLRIAVLFARKQIRPSPHFCLLTLKNIYAQKTLDQKRADILVNAVERLISITWIQSQRTPRRTAPRYIVEALGNRFVAIDAIVCAIELVGEHMELPLWWGKFTASFKTNFPLRPPGSRGGELPQLHRNLAKRLVAAMDIYKQGRRPPLGEVYALKKLLFGPELGRHSFKERKWDPWRRDGECD</sequence>
<evidence type="ECO:0000313" key="2">
    <source>
        <dbReference type="Proteomes" id="UP000030763"/>
    </source>
</evidence>
<dbReference type="Proteomes" id="UP000030763">
    <property type="component" value="Unassembled WGS sequence"/>
</dbReference>
<dbReference type="VEuPathDB" id="ToxoDB:EMWEY_00058350"/>
<organism evidence="1 2">
    <name type="scientific">Eimeria maxima</name>
    <name type="common">Coccidian parasite</name>
    <dbReference type="NCBI Taxonomy" id="5804"/>
    <lineage>
        <taxon>Eukaryota</taxon>
        <taxon>Sar</taxon>
        <taxon>Alveolata</taxon>
        <taxon>Apicomplexa</taxon>
        <taxon>Conoidasida</taxon>
        <taxon>Coccidia</taxon>
        <taxon>Eucoccidiorida</taxon>
        <taxon>Eimeriorina</taxon>
        <taxon>Eimeriidae</taxon>
        <taxon>Eimeria</taxon>
    </lineage>
</organism>
<dbReference type="RefSeq" id="XP_013336282.1">
    <property type="nucleotide sequence ID" value="XM_013480828.1"/>
</dbReference>
<dbReference type="GeneID" id="25339821"/>
<reference evidence="1" key="1">
    <citation type="submission" date="2013-10" db="EMBL/GenBank/DDBJ databases">
        <title>Genomic analysis of the causative agents of coccidiosis in chickens.</title>
        <authorList>
            <person name="Reid A.J."/>
            <person name="Blake D."/>
            <person name="Billington K."/>
            <person name="Browne H."/>
            <person name="Dunn M."/>
            <person name="Hung S."/>
            <person name="Kawahara F."/>
            <person name="Miranda-Saavedra D."/>
            <person name="Mourier T."/>
            <person name="Nagra H."/>
            <person name="Otto T.D."/>
            <person name="Rawlings N."/>
            <person name="Sanchez A."/>
            <person name="Sanders M."/>
            <person name="Subramaniam C."/>
            <person name="Tay Y."/>
            <person name="Dear P."/>
            <person name="Doerig C."/>
            <person name="Gruber A."/>
            <person name="Parkinson J."/>
            <person name="Shirley M."/>
            <person name="Wan K.L."/>
            <person name="Berriman M."/>
            <person name="Tomley F."/>
            <person name="Pain A."/>
        </authorList>
    </citation>
    <scope>NUCLEOTIDE SEQUENCE [LARGE SCALE GENOMIC DNA]</scope>
    <source>
        <strain evidence="1">Weybridge</strain>
    </source>
</reference>
<dbReference type="OrthoDB" id="347609at2759"/>
<name>U6MDA5_EIMMA</name>
<protein>
    <submittedName>
        <fullName evidence="1">Uncharacterized protein</fullName>
    </submittedName>
</protein>
<dbReference type="OMA" id="ISITWIQ"/>
<reference evidence="1" key="2">
    <citation type="submission" date="2013-10" db="EMBL/GenBank/DDBJ databases">
        <authorList>
            <person name="Aslett M."/>
        </authorList>
    </citation>
    <scope>NUCLEOTIDE SEQUENCE [LARGE SCALE GENOMIC DNA]</scope>
    <source>
        <strain evidence="1">Weybridge</strain>
    </source>
</reference>
<evidence type="ECO:0000313" key="1">
    <source>
        <dbReference type="EMBL" id="CDJ59635.1"/>
    </source>
</evidence>
<proteinExistence type="predicted"/>